<evidence type="ECO:0000313" key="10">
    <source>
        <dbReference type="EMBL" id="AMB94637.1"/>
    </source>
</evidence>
<organism evidence="10 12">
    <name type="scientific">Aerococcus sanguinicola</name>
    <dbReference type="NCBI Taxonomy" id="119206"/>
    <lineage>
        <taxon>Bacteria</taxon>
        <taxon>Bacillati</taxon>
        <taxon>Bacillota</taxon>
        <taxon>Bacilli</taxon>
        <taxon>Lactobacillales</taxon>
        <taxon>Aerococcaceae</taxon>
        <taxon>Aerococcus</taxon>
    </lineage>
</organism>
<keyword evidence="4" id="KW-0547">Nucleotide-binding</keyword>
<dbReference type="EMBL" id="PKGY01000001">
    <property type="protein sequence ID" value="PKZ23365.1"/>
    <property type="molecule type" value="Genomic_DNA"/>
</dbReference>
<dbReference type="Pfam" id="PF22700">
    <property type="entry name" value="MVD-like_N"/>
    <property type="match status" value="1"/>
</dbReference>
<reference evidence="11 13" key="3">
    <citation type="submission" date="2017-12" db="EMBL/GenBank/DDBJ databases">
        <title>Phylogenetic diversity of female urinary microbiome.</title>
        <authorList>
            <person name="Thomas-White K."/>
            <person name="Wolfe A.J."/>
        </authorList>
    </citation>
    <scope>NUCLEOTIDE SEQUENCE [LARGE SCALE GENOMIC DNA]</scope>
    <source>
        <strain evidence="11 13">UMB0139</strain>
    </source>
</reference>
<feature type="domain" description="Diphosphomevalonate decarboxylase-like N-terminal" evidence="9">
    <location>
        <begin position="10"/>
        <end position="165"/>
    </location>
</feature>
<dbReference type="EC" id="4.1.1.33" evidence="2"/>
<reference evidence="12" key="2">
    <citation type="submission" date="2016-01" db="EMBL/GenBank/DDBJ databases">
        <title>Six Aerococcus type strain genome sequencing and assembly using PacBio and Illumina Hiseq.</title>
        <authorList>
            <person name="Carkaci D."/>
            <person name="Dargis R."/>
            <person name="Nielsen X.C."/>
            <person name="Skovgaard O."/>
            <person name="Fuursted K."/>
            <person name="Christensen J.J."/>
        </authorList>
    </citation>
    <scope>NUCLEOTIDE SEQUENCE [LARGE SCALE GENOMIC DNA]</scope>
    <source>
        <strain evidence="12">CCUG43001</strain>
    </source>
</reference>
<dbReference type="PIRSF" id="PIRSF015950">
    <property type="entry name" value="Mev_P_decrbx"/>
    <property type="match status" value="1"/>
</dbReference>
<feature type="domain" description="Mvd1 C-terminal" evidence="8">
    <location>
        <begin position="178"/>
        <end position="315"/>
    </location>
</feature>
<evidence type="ECO:0000259" key="9">
    <source>
        <dbReference type="Pfam" id="PF22700"/>
    </source>
</evidence>
<dbReference type="GeneID" id="92903940"/>
<dbReference type="PANTHER" id="PTHR10977">
    <property type="entry name" value="DIPHOSPHOMEVALONATE DECARBOXYLASE"/>
    <property type="match status" value="1"/>
</dbReference>
<evidence type="ECO:0000313" key="11">
    <source>
        <dbReference type="EMBL" id="PKZ23365.1"/>
    </source>
</evidence>
<keyword evidence="3" id="KW-0444">Lipid biosynthesis</keyword>
<dbReference type="NCBIfam" id="TIGR01240">
    <property type="entry name" value="mevDPdecarb"/>
    <property type="match status" value="1"/>
</dbReference>
<gene>
    <name evidence="11" type="primary">mvaD</name>
    <name evidence="10" type="ORF">AWM72_07655</name>
    <name evidence="11" type="ORF">CYJ28_02095</name>
</gene>
<evidence type="ECO:0000256" key="7">
    <source>
        <dbReference type="ARBA" id="ARBA00023239"/>
    </source>
</evidence>
<evidence type="ECO:0000256" key="3">
    <source>
        <dbReference type="ARBA" id="ARBA00022516"/>
    </source>
</evidence>
<evidence type="ECO:0000313" key="13">
    <source>
        <dbReference type="Proteomes" id="UP000234239"/>
    </source>
</evidence>
<dbReference type="SUPFAM" id="SSF55060">
    <property type="entry name" value="GHMP Kinase, C-terminal domain"/>
    <property type="match status" value="1"/>
</dbReference>
<evidence type="ECO:0000256" key="2">
    <source>
        <dbReference type="ARBA" id="ARBA00012296"/>
    </source>
</evidence>
<dbReference type="EMBL" id="CP014160">
    <property type="protein sequence ID" value="AMB94637.1"/>
    <property type="molecule type" value="Genomic_DNA"/>
</dbReference>
<evidence type="ECO:0000256" key="4">
    <source>
        <dbReference type="ARBA" id="ARBA00022741"/>
    </source>
</evidence>
<dbReference type="PANTHER" id="PTHR10977:SF3">
    <property type="entry name" value="DIPHOSPHOMEVALONATE DECARBOXYLASE"/>
    <property type="match status" value="1"/>
</dbReference>
<keyword evidence="7" id="KW-0456">Lyase</keyword>
<dbReference type="Proteomes" id="UP000069912">
    <property type="component" value="Chromosome"/>
</dbReference>
<evidence type="ECO:0000259" key="8">
    <source>
        <dbReference type="Pfam" id="PF18376"/>
    </source>
</evidence>
<dbReference type="GO" id="GO:0005524">
    <property type="term" value="F:ATP binding"/>
    <property type="evidence" value="ECO:0007669"/>
    <property type="project" value="UniProtKB-KW"/>
</dbReference>
<keyword evidence="6" id="KW-0443">Lipid metabolism</keyword>
<dbReference type="GO" id="GO:0019287">
    <property type="term" value="P:isopentenyl diphosphate biosynthetic process, mevalonate pathway"/>
    <property type="evidence" value="ECO:0007669"/>
    <property type="project" value="InterPro"/>
</dbReference>
<keyword evidence="12" id="KW-1185">Reference proteome</keyword>
<evidence type="ECO:0000256" key="5">
    <source>
        <dbReference type="ARBA" id="ARBA00022840"/>
    </source>
</evidence>
<evidence type="ECO:0000256" key="6">
    <source>
        <dbReference type="ARBA" id="ARBA00023098"/>
    </source>
</evidence>
<dbReference type="KEGG" id="asan:AWM72_07655"/>
<reference evidence="10 12" key="1">
    <citation type="journal article" date="2016" name="Genome Announc.">
        <title>Complete Genome Sequences of Aerococcus christensenii CCUG 28831T, Aerococcus sanguinicola CCUG 43001T, Aerococcus urinae CCUG 36881T, Aerococcus urinaeequi CCUG 28094T, Aerococcus urinaehominis CCUG 42038 BT, and Aerococcus viridans CCUG 4311T.</title>
        <authorList>
            <person name="Carkaci D."/>
            <person name="Dargis R."/>
            <person name="Nielsen X.C."/>
            <person name="Skovgaard O."/>
            <person name="Fuursted K."/>
            <person name="Christensen J.J."/>
        </authorList>
    </citation>
    <scope>NUCLEOTIDE SEQUENCE [LARGE SCALE GENOMIC DNA]</scope>
    <source>
        <strain evidence="10 12">CCUG43001</strain>
    </source>
</reference>
<sequence length="329" mass="36155">MTTYQGMARAHTNIALIKYWGKADSELFIPMNSSLSLTLDALYTDTKVCFSEELKQDSFCLNGEEQAEGAVAKISRFLDFFRNLAQLDLPCRVESVNHVPTGAGLASSASAFAALAAACRQALTLDLTDQELSTYARRGSGSATRSIFPGFVKWEKGDRHENSRAVPLDPADWGVAMVILALNTQHKKIPSRQGMAHTIETSAFYPAWPRLAEKHLKEIEAAIQRRDLKAIGQIAEANAMAMHATMLASNPPFTYFEPASLEAMDQVRSLRDQGYTAYFTMDAGPNIKVLCPASESQEIAQAMEEAFPEAKVITSQVGPGIQTLDHWPY</sequence>
<dbReference type="FunFam" id="3.30.230.10:FF:000072">
    <property type="entry name" value="Diphosphomevalonate decarboxylase"/>
    <property type="match status" value="1"/>
</dbReference>
<proteinExistence type="inferred from homology"/>
<dbReference type="InterPro" id="IPR020568">
    <property type="entry name" value="Ribosomal_Su5_D2-typ_SF"/>
</dbReference>
<dbReference type="InterPro" id="IPR053859">
    <property type="entry name" value="MVD-like_N"/>
</dbReference>
<dbReference type="InterPro" id="IPR041431">
    <property type="entry name" value="Mvd1_C"/>
</dbReference>
<dbReference type="AlphaFoldDB" id="A0A0X8FC78"/>
<dbReference type="GO" id="GO:0005829">
    <property type="term" value="C:cytosol"/>
    <property type="evidence" value="ECO:0007669"/>
    <property type="project" value="InterPro"/>
</dbReference>
<dbReference type="GO" id="GO:0004163">
    <property type="term" value="F:diphosphomevalonate decarboxylase activity"/>
    <property type="evidence" value="ECO:0007669"/>
    <property type="project" value="UniProtKB-EC"/>
</dbReference>
<dbReference type="SUPFAM" id="SSF54211">
    <property type="entry name" value="Ribosomal protein S5 domain 2-like"/>
    <property type="match status" value="1"/>
</dbReference>
<dbReference type="Pfam" id="PF18376">
    <property type="entry name" value="MDD_C"/>
    <property type="match status" value="1"/>
</dbReference>
<dbReference type="Proteomes" id="UP000234239">
    <property type="component" value="Unassembled WGS sequence"/>
</dbReference>
<protein>
    <recommendedName>
        <fullName evidence="2">diphosphomevalonate decarboxylase</fullName>
        <ecNumber evidence="2">4.1.1.33</ecNumber>
    </recommendedName>
</protein>
<evidence type="ECO:0000313" key="12">
    <source>
        <dbReference type="Proteomes" id="UP000069912"/>
    </source>
</evidence>
<dbReference type="InterPro" id="IPR005935">
    <property type="entry name" value="Mev_decarb"/>
</dbReference>
<dbReference type="OrthoDB" id="5498344at2"/>
<name>A0A0X8FC78_9LACT</name>
<dbReference type="Gene3D" id="3.30.230.10">
    <property type="match status" value="1"/>
</dbReference>
<dbReference type="InterPro" id="IPR029765">
    <property type="entry name" value="Mev_diP_decarb"/>
</dbReference>
<evidence type="ECO:0000256" key="1">
    <source>
        <dbReference type="ARBA" id="ARBA00008831"/>
    </source>
</evidence>
<dbReference type="InterPro" id="IPR036554">
    <property type="entry name" value="GHMP_kinase_C_sf"/>
</dbReference>
<dbReference type="Gene3D" id="3.30.70.890">
    <property type="entry name" value="GHMP kinase, C-terminal domain"/>
    <property type="match status" value="1"/>
</dbReference>
<dbReference type="RefSeq" id="WP_067975780.1">
    <property type="nucleotide sequence ID" value="NZ_CAJHKM010000002.1"/>
</dbReference>
<keyword evidence="5" id="KW-0067">ATP-binding</keyword>
<comment type="similarity">
    <text evidence="1">Belongs to the diphosphomevalonate decarboxylase family.</text>
</comment>
<dbReference type="InterPro" id="IPR014721">
    <property type="entry name" value="Ribsml_uS5_D2-typ_fold_subgr"/>
</dbReference>
<accession>A0A0X8FC78</accession>